<dbReference type="Pfam" id="PF00028">
    <property type="entry name" value="Cadherin"/>
    <property type="match status" value="3"/>
</dbReference>
<proteinExistence type="predicted"/>
<feature type="domain" description="Cadherin" evidence="4">
    <location>
        <begin position="755"/>
        <end position="856"/>
    </location>
</feature>
<evidence type="ECO:0000256" key="2">
    <source>
        <dbReference type="ARBA" id="ARBA00022989"/>
    </source>
</evidence>
<organism evidence="5 6">
    <name type="scientific">Saccoglossus kowalevskii</name>
    <name type="common">Acorn worm</name>
    <dbReference type="NCBI Taxonomy" id="10224"/>
    <lineage>
        <taxon>Eukaryota</taxon>
        <taxon>Metazoa</taxon>
        <taxon>Hemichordata</taxon>
        <taxon>Enteropneusta</taxon>
        <taxon>Harrimaniidae</taxon>
        <taxon>Saccoglossus</taxon>
    </lineage>
</organism>
<feature type="domain" description="Cadherin" evidence="4">
    <location>
        <begin position="321"/>
        <end position="430"/>
    </location>
</feature>
<feature type="domain" description="Cadherin" evidence="4">
    <location>
        <begin position="648"/>
        <end position="744"/>
    </location>
</feature>
<dbReference type="SUPFAM" id="SSF49313">
    <property type="entry name" value="Cadherin-like"/>
    <property type="match status" value="8"/>
</dbReference>
<dbReference type="Proteomes" id="UP000694865">
    <property type="component" value="Unplaced"/>
</dbReference>
<dbReference type="RefSeq" id="XP_006815019.1">
    <property type="nucleotide sequence ID" value="XM_006814956.1"/>
</dbReference>
<gene>
    <name evidence="6" type="primary">LOC102802186</name>
</gene>
<dbReference type="InterPro" id="IPR002126">
    <property type="entry name" value="Cadherin-like_dom"/>
</dbReference>
<keyword evidence="2" id="KW-0472">Membrane</keyword>
<sequence>MTWNAGSYNVDENEVVGVTVIATTDFTVVYNGATALANAFSLSHADPGPSTLFAVNSNDGKVTSNAVLNYEEHGPTQQVYIICHTDAGDVQYSIQVDIVDMEDEPVFINLPATISIPENVLTTATIATVDCSDEDGDSVTYDIDSQDPGSPTFTNTGPNIFAPVGLDFDADPAKRSFELTISCAGTTSTPTAILTVIVQEEYDEPPVFDSTAYDGNVDEDQPAGTVVTWTDDPIVGCTDADVSVTRDDDALYYTISGTNADHFNCDYLTGLVTTARTLEADGGSAILSYTLTLTATDKGGNTDTADLNIVVNGINDLPVFSPSGYTALVAEETVTGTSIIDVTVTDINSDTLVVSIVSGDDADAKFTITGTTSPYTVETTTFPTDYEDATLIANNHLYTLLVTADDGGGILTTATVVIEITSENEDTPAFTTFPAIVLTMLENSPSGTTVADVGDIVAEDSDEGSDGIITYSIDAVDPNVNKFYIEPSTGELVTIGTFDYETDPQRYTITVMAADDGNPSNTVTDDIILDIEDYNDNEPIFSQNIYYRDDVVEGSPVDTSVLALTTTDADSSALTTIQYEFVSGNDDDLFKIDQSTETIQIKNIIDLDVGSDDPASYILVIRAVDGGTPELSGTTTVNIVMEAVNDHDPVFGATSPITFTVAQLDCSDDDLDILTHAITAGNFGNFEIDNTGLVTISVGNTIDFESGTTSYELTIQVSDGLTTVIPEPRVNIEILAENDEDPYFNPDNWSEDKSEDTPLGDVITEVSAFAFDSDDTSEHGIKEYAINSVTNGGANKFQMDTESGQIKLFEQLDYDTMDPNIAYYELEVMVTDGSGATDTATVTINVLNANDIYPSCSQTSFYRQVNEGTFPYLPLNTSVLDCSDDDTSGALTYSLSLQTPSADFSVDSVTGEISLS</sequence>
<dbReference type="PANTHER" id="PTHR24026">
    <property type="entry name" value="FAT ATYPICAL CADHERIN-RELATED"/>
    <property type="match status" value="1"/>
</dbReference>
<feature type="domain" description="Cadherin" evidence="4">
    <location>
        <begin position="543"/>
        <end position="651"/>
    </location>
</feature>
<feature type="domain" description="Cadherin" evidence="4">
    <location>
        <begin position="108"/>
        <end position="208"/>
    </location>
</feature>
<feature type="domain" description="Cadherin" evidence="4">
    <location>
        <begin position="432"/>
        <end position="541"/>
    </location>
</feature>
<evidence type="ECO:0000313" key="6">
    <source>
        <dbReference type="RefSeq" id="XP_006815019.1"/>
    </source>
</evidence>
<dbReference type="PROSITE" id="PS50268">
    <property type="entry name" value="CADHERIN_2"/>
    <property type="match status" value="8"/>
</dbReference>
<keyword evidence="2" id="KW-1133">Transmembrane helix</keyword>
<dbReference type="GeneID" id="102802186"/>
<dbReference type="InterPro" id="IPR015919">
    <property type="entry name" value="Cadherin-like_sf"/>
</dbReference>
<accession>A0ABM0M4S8</accession>
<keyword evidence="3" id="KW-0106">Calcium</keyword>
<keyword evidence="1" id="KW-0812">Transmembrane</keyword>
<evidence type="ECO:0000313" key="5">
    <source>
        <dbReference type="Proteomes" id="UP000694865"/>
    </source>
</evidence>
<evidence type="ECO:0000256" key="3">
    <source>
        <dbReference type="PROSITE-ProRule" id="PRU00043"/>
    </source>
</evidence>
<evidence type="ECO:0000259" key="4">
    <source>
        <dbReference type="PROSITE" id="PS50268"/>
    </source>
</evidence>
<dbReference type="SMART" id="SM00112">
    <property type="entry name" value="CA"/>
    <property type="match status" value="6"/>
</dbReference>
<dbReference type="PANTHER" id="PTHR24026:SF133">
    <property type="entry name" value="CADHERIN-RELATED FAMILY MEMBER 2"/>
    <property type="match status" value="1"/>
</dbReference>
<dbReference type="PRINTS" id="PR00205">
    <property type="entry name" value="CADHERIN"/>
</dbReference>
<feature type="non-terminal residue" evidence="6">
    <location>
        <position position="916"/>
    </location>
</feature>
<protein>
    <submittedName>
        <fullName evidence="6">Protocadherin-like wing polarity protein stan-like</fullName>
    </submittedName>
</protein>
<dbReference type="Gene3D" id="2.60.40.60">
    <property type="entry name" value="Cadherins"/>
    <property type="match status" value="7"/>
</dbReference>
<reference evidence="6" key="1">
    <citation type="submission" date="2025-08" db="UniProtKB">
        <authorList>
            <consortium name="RefSeq"/>
        </authorList>
    </citation>
    <scope>IDENTIFICATION</scope>
    <source>
        <tissue evidence="6">Testes</tissue>
    </source>
</reference>
<feature type="domain" description="Cadherin" evidence="4">
    <location>
        <begin position="209"/>
        <end position="320"/>
    </location>
</feature>
<name>A0ABM0M4S8_SACKO</name>
<dbReference type="CDD" id="cd11304">
    <property type="entry name" value="Cadherin_repeat"/>
    <property type="match status" value="7"/>
</dbReference>
<evidence type="ECO:0000256" key="1">
    <source>
        <dbReference type="ARBA" id="ARBA00022692"/>
    </source>
</evidence>
<keyword evidence="5" id="KW-1185">Reference proteome</keyword>
<feature type="domain" description="Cadherin" evidence="4">
    <location>
        <begin position="2"/>
        <end position="107"/>
    </location>
</feature>